<gene>
    <name evidence="1" type="ORF">SLAV_33170</name>
</gene>
<dbReference type="EMBL" id="CP024985">
    <property type="protein sequence ID" value="ATZ28406.1"/>
    <property type="molecule type" value="Genomic_DNA"/>
</dbReference>
<keyword evidence="2" id="KW-1185">Reference proteome</keyword>
<evidence type="ECO:0000313" key="2">
    <source>
        <dbReference type="Proteomes" id="UP000231791"/>
    </source>
</evidence>
<sequence>MNRHARYALLTPLLVSAVAMPSTLARAAATSSAPAAVPRATCALVAAPNTNPQEFDLTLTGFRANQSVRITGPEKFTLTTNGAGAATNEDVTKGTYNATVQGNNQGKKTITCTKPARTTTTAVHVTDVDVSAPATSPEVDCSVAQSVTFTGKISGTGTGDVDLAWTGSNSKTSSPTVKFAAPNTAATPFTVKSTARSAPSTNPPQVFAQLNAGKASDSATFKLKCKAGT</sequence>
<dbReference type="AlphaFoldDB" id="A0A2K8PNR9"/>
<name>A0A2K8PNR9_STRLA</name>
<protein>
    <submittedName>
        <fullName evidence="1">Uncharacterized protein</fullName>
    </submittedName>
</protein>
<dbReference type="GeneID" id="49387615"/>
<dbReference type="RefSeq" id="WP_030231419.1">
    <property type="nucleotide sequence ID" value="NZ_CP024985.1"/>
</dbReference>
<dbReference type="KEGG" id="slx:SLAV_33170"/>
<dbReference type="Proteomes" id="UP000231791">
    <property type="component" value="Chromosome"/>
</dbReference>
<dbReference type="OrthoDB" id="4247459at2"/>
<accession>A0A2K8PNR9</accession>
<organism evidence="1 2">
    <name type="scientific">Streptomyces lavendulae subsp. lavendulae</name>
    <dbReference type="NCBI Taxonomy" id="58340"/>
    <lineage>
        <taxon>Bacteria</taxon>
        <taxon>Bacillati</taxon>
        <taxon>Actinomycetota</taxon>
        <taxon>Actinomycetes</taxon>
        <taxon>Kitasatosporales</taxon>
        <taxon>Streptomycetaceae</taxon>
        <taxon>Streptomyces</taxon>
    </lineage>
</organism>
<proteinExistence type="predicted"/>
<reference evidence="1 2" key="1">
    <citation type="submission" date="2017-11" db="EMBL/GenBank/DDBJ databases">
        <title>Complete genome sequence of Streptomyces lavendulae subsp. lavendulae CCM 3239 (formerly 'Streptomyces aureofaciens CCM 3239'), the producer of the angucycline-type antibiotic auricin.</title>
        <authorList>
            <person name="Busche T."/>
            <person name="Novakova R."/>
            <person name="Al'Dilaimi A."/>
            <person name="Homerova D."/>
            <person name="Feckova L."/>
            <person name="Rezuchova B."/>
            <person name="Mingyar E."/>
            <person name="Csolleiova D."/>
            <person name="Bekeova C."/>
            <person name="Winkler A."/>
            <person name="Sevcikova B."/>
            <person name="Kalinowski J."/>
            <person name="Kormanec J."/>
            <person name="Ruckert C."/>
        </authorList>
    </citation>
    <scope>NUCLEOTIDE SEQUENCE [LARGE SCALE GENOMIC DNA]</scope>
    <source>
        <strain evidence="1 2">CCM 3239</strain>
    </source>
</reference>
<evidence type="ECO:0000313" key="1">
    <source>
        <dbReference type="EMBL" id="ATZ28406.1"/>
    </source>
</evidence>